<reference evidence="2" key="1">
    <citation type="journal article" date="2022" name="bioRxiv">
        <title>Sequencing and chromosome-scale assembly of the giantPleurodeles waltlgenome.</title>
        <authorList>
            <person name="Brown T."/>
            <person name="Elewa A."/>
            <person name="Iarovenko S."/>
            <person name="Subramanian E."/>
            <person name="Araus A.J."/>
            <person name="Petzold A."/>
            <person name="Susuki M."/>
            <person name="Suzuki K.-i.T."/>
            <person name="Hayashi T."/>
            <person name="Toyoda A."/>
            <person name="Oliveira C."/>
            <person name="Osipova E."/>
            <person name="Leigh N.D."/>
            <person name="Simon A."/>
            <person name="Yun M.H."/>
        </authorList>
    </citation>
    <scope>NUCLEOTIDE SEQUENCE</scope>
    <source>
        <strain evidence="2">20211129_DDA</strain>
        <tissue evidence="2">Liver</tissue>
    </source>
</reference>
<protein>
    <submittedName>
        <fullName evidence="2">Uncharacterized protein</fullName>
    </submittedName>
</protein>
<accession>A0AAV7RQC8</accession>
<dbReference type="AlphaFoldDB" id="A0AAV7RQC8"/>
<feature type="region of interest" description="Disordered" evidence="1">
    <location>
        <begin position="1"/>
        <end position="20"/>
    </location>
</feature>
<organism evidence="2 3">
    <name type="scientific">Pleurodeles waltl</name>
    <name type="common">Iberian ribbed newt</name>
    <dbReference type="NCBI Taxonomy" id="8319"/>
    <lineage>
        <taxon>Eukaryota</taxon>
        <taxon>Metazoa</taxon>
        <taxon>Chordata</taxon>
        <taxon>Craniata</taxon>
        <taxon>Vertebrata</taxon>
        <taxon>Euteleostomi</taxon>
        <taxon>Amphibia</taxon>
        <taxon>Batrachia</taxon>
        <taxon>Caudata</taxon>
        <taxon>Salamandroidea</taxon>
        <taxon>Salamandridae</taxon>
        <taxon>Pleurodelinae</taxon>
        <taxon>Pleurodeles</taxon>
    </lineage>
</organism>
<evidence type="ECO:0000313" key="2">
    <source>
        <dbReference type="EMBL" id="KAJ1153379.1"/>
    </source>
</evidence>
<comment type="caution">
    <text evidence="2">The sequence shown here is derived from an EMBL/GenBank/DDBJ whole genome shotgun (WGS) entry which is preliminary data.</text>
</comment>
<dbReference type="Proteomes" id="UP001066276">
    <property type="component" value="Chromosome 5"/>
</dbReference>
<keyword evidence="3" id="KW-1185">Reference proteome</keyword>
<evidence type="ECO:0000313" key="3">
    <source>
        <dbReference type="Proteomes" id="UP001066276"/>
    </source>
</evidence>
<sequence>MTGARVLDLPGVGGVARGTQRGRGAVAPALGPLCLAGAASPRPCVDRAWPAPKESEEIVWCFARRPGRGGPACHDPGAWAALGPGAPNLALIREQGDSGAYRYPLAALGHRGRTG</sequence>
<dbReference type="EMBL" id="JANPWB010000009">
    <property type="protein sequence ID" value="KAJ1153379.1"/>
    <property type="molecule type" value="Genomic_DNA"/>
</dbReference>
<name>A0AAV7RQC8_PLEWA</name>
<evidence type="ECO:0000256" key="1">
    <source>
        <dbReference type="SAM" id="MobiDB-lite"/>
    </source>
</evidence>
<gene>
    <name evidence="2" type="ORF">NDU88_006140</name>
</gene>
<proteinExistence type="predicted"/>